<gene>
    <name evidence="4" type="ORF">MERR_LOCUS36252</name>
</gene>
<evidence type="ECO:0000313" key="5">
    <source>
        <dbReference type="Proteomes" id="UP000467841"/>
    </source>
</evidence>
<evidence type="ECO:0000256" key="3">
    <source>
        <dbReference type="PROSITE-ProRule" id="PRU00708"/>
    </source>
</evidence>
<dbReference type="AlphaFoldDB" id="A0A6D2KLD9"/>
<dbReference type="NCBIfam" id="TIGR00756">
    <property type="entry name" value="PPR"/>
    <property type="match status" value="3"/>
</dbReference>
<evidence type="ECO:0000313" key="4">
    <source>
        <dbReference type="EMBL" id="CAA7049017.1"/>
    </source>
</evidence>
<dbReference type="EMBL" id="CACVBM020001404">
    <property type="protein sequence ID" value="CAA7049017.1"/>
    <property type="molecule type" value="Genomic_DNA"/>
</dbReference>
<dbReference type="Proteomes" id="UP000467841">
    <property type="component" value="Unassembled WGS sequence"/>
</dbReference>
<organism evidence="4 5">
    <name type="scientific">Microthlaspi erraticum</name>
    <dbReference type="NCBI Taxonomy" id="1685480"/>
    <lineage>
        <taxon>Eukaryota</taxon>
        <taxon>Viridiplantae</taxon>
        <taxon>Streptophyta</taxon>
        <taxon>Embryophyta</taxon>
        <taxon>Tracheophyta</taxon>
        <taxon>Spermatophyta</taxon>
        <taxon>Magnoliopsida</taxon>
        <taxon>eudicotyledons</taxon>
        <taxon>Gunneridae</taxon>
        <taxon>Pentapetalae</taxon>
        <taxon>rosids</taxon>
        <taxon>malvids</taxon>
        <taxon>Brassicales</taxon>
        <taxon>Brassicaceae</taxon>
        <taxon>Coluteocarpeae</taxon>
        <taxon>Microthlaspi</taxon>
    </lineage>
</organism>
<keyword evidence="2" id="KW-0677">Repeat</keyword>
<comment type="caution">
    <text evidence="4">The sequence shown here is derived from an EMBL/GenBank/DDBJ whole genome shotgun (WGS) entry which is preliminary data.</text>
</comment>
<accession>A0A6D2KLD9</accession>
<protein>
    <recommendedName>
        <fullName evidence="6">Pentacotripeptide-repeat region of PRORP domain-containing protein</fullName>
    </recommendedName>
</protein>
<dbReference type="InterPro" id="IPR002885">
    <property type="entry name" value="PPR_rpt"/>
</dbReference>
<dbReference type="InterPro" id="IPR050667">
    <property type="entry name" value="PPR-containing_protein"/>
</dbReference>
<feature type="repeat" description="PPR" evidence="3">
    <location>
        <begin position="154"/>
        <end position="188"/>
    </location>
</feature>
<dbReference type="Pfam" id="PF01535">
    <property type="entry name" value="PPR"/>
    <property type="match status" value="1"/>
</dbReference>
<dbReference type="PANTHER" id="PTHR47939">
    <property type="entry name" value="MEMBRANE-ASSOCIATED SALT-INDUCIBLE PROTEIN-LIKE"/>
    <property type="match status" value="1"/>
</dbReference>
<dbReference type="PANTHER" id="PTHR47939:SF3">
    <property type="entry name" value="REPEAT-CONTAINING PROTEIN, PUTATIVE-RELATED"/>
    <property type="match status" value="1"/>
</dbReference>
<keyword evidence="5" id="KW-1185">Reference proteome</keyword>
<proteinExistence type="inferred from homology"/>
<dbReference type="Gene3D" id="1.25.40.10">
    <property type="entry name" value="Tetratricopeptide repeat domain"/>
    <property type="match status" value="2"/>
</dbReference>
<dbReference type="PROSITE" id="PS51375">
    <property type="entry name" value="PPR"/>
    <property type="match status" value="2"/>
</dbReference>
<name>A0A6D2KLD9_9BRAS</name>
<dbReference type="OrthoDB" id="185373at2759"/>
<dbReference type="InterPro" id="IPR011990">
    <property type="entry name" value="TPR-like_helical_dom_sf"/>
</dbReference>
<comment type="similarity">
    <text evidence="1">Belongs to the PPR family. P subfamily.</text>
</comment>
<dbReference type="Pfam" id="PF13041">
    <property type="entry name" value="PPR_2"/>
    <property type="match status" value="2"/>
</dbReference>
<sequence length="269" mass="30667">MKFDEVTEVFEYMKNNEIKIDEKALTLHLLNLKRYDQMELANGFFRLMVGSGLDVVTVYSLTVVVSSLCCNGEIKRARELVEEVKIKPNIVTFKSMIDCCVKRWDFEELDLVLKLMEKESVTLDLDTFKILIEGFTGYGKVEEAERLVSTMHNKKDTYWALMNGLCNGGKVCEAMRLLDELRVNGFEVDEAMYTMLIQGCFRGAMVDESLAMVAEMIRKGLMPDVTILEGIAHALFEVNRVEALMMVTFLVKSGVKPKYSSDLVPKEVY</sequence>
<evidence type="ECO:0000256" key="1">
    <source>
        <dbReference type="ARBA" id="ARBA00007626"/>
    </source>
</evidence>
<evidence type="ECO:0008006" key="6">
    <source>
        <dbReference type="Google" id="ProtNLM"/>
    </source>
</evidence>
<evidence type="ECO:0000256" key="2">
    <source>
        <dbReference type="ARBA" id="ARBA00022737"/>
    </source>
</evidence>
<feature type="repeat" description="PPR" evidence="3">
    <location>
        <begin position="189"/>
        <end position="223"/>
    </location>
</feature>
<reference evidence="4" key="1">
    <citation type="submission" date="2020-01" db="EMBL/GenBank/DDBJ databases">
        <authorList>
            <person name="Mishra B."/>
        </authorList>
    </citation>
    <scope>NUCLEOTIDE SEQUENCE [LARGE SCALE GENOMIC DNA]</scope>
</reference>